<evidence type="ECO:0000259" key="1">
    <source>
        <dbReference type="PROSITE" id="PS50835"/>
    </source>
</evidence>
<keyword evidence="2" id="KW-1185">Reference proteome</keyword>
<protein>
    <submittedName>
        <fullName evidence="3">Uncharacterized protein LOC103514672</fullName>
    </submittedName>
</protein>
<dbReference type="PaxDb" id="121845-A0A1S3DAD2"/>
<sequence length="133" mass="14059">AQATIQGHTEQHVKAGSTISLVCSVNVHSTPPGNVLWFQDTNKIDFDSPRGGISLETEKTEKGTTSKLLVTKATLTDSGNYTCIPSNASPASVYVHVLNGEHPAAMQHGGVSSLVAWGVTVVMATSLTTLRWL</sequence>
<dbReference type="STRING" id="121845.A0A1S3DAD2"/>
<proteinExistence type="predicted"/>
<dbReference type="InterPro" id="IPR037448">
    <property type="entry name" value="Zig-8"/>
</dbReference>
<dbReference type="FunFam" id="2.60.40.10:FF:000533">
    <property type="entry name" value="Uncharacterized protein, isoform A"/>
    <property type="match status" value="1"/>
</dbReference>
<dbReference type="OMA" id="AMQHERQ"/>
<dbReference type="SUPFAM" id="SSF48726">
    <property type="entry name" value="Immunoglobulin"/>
    <property type="match status" value="1"/>
</dbReference>
<evidence type="ECO:0000313" key="2">
    <source>
        <dbReference type="Proteomes" id="UP000079169"/>
    </source>
</evidence>
<feature type="non-terminal residue" evidence="3">
    <location>
        <position position="1"/>
    </location>
</feature>
<reference evidence="3" key="1">
    <citation type="submission" date="2025-08" db="UniProtKB">
        <authorList>
            <consortium name="RefSeq"/>
        </authorList>
    </citation>
    <scope>IDENTIFICATION</scope>
</reference>
<dbReference type="InterPro" id="IPR007110">
    <property type="entry name" value="Ig-like_dom"/>
</dbReference>
<accession>A0A1S3DAD2</accession>
<dbReference type="PANTHER" id="PTHR23279">
    <property type="entry name" value="DEFECTIVE PROBOSCIS EXTENSION RESPONSE DPR -RELATED"/>
    <property type="match status" value="1"/>
</dbReference>
<organism evidence="2 3">
    <name type="scientific">Diaphorina citri</name>
    <name type="common">Asian citrus psyllid</name>
    <dbReference type="NCBI Taxonomy" id="121845"/>
    <lineage>
        <taxon>Eukaryota</taxon>
        <taxon>Metazoa</taxon>
        <taxon>Ecdysozoa</taxon>
        <taxon>Arthropoda</taxon>
        <taxon>Hexapoda</taxon>
        <taxon>Insecta</taxon>
        <taxon>Pterygota</taxon>
        <taxon>Neoptera</taxon>
        <taxon>Paraneoptera</taxon>
        <taxon>Hemiptera</taxon>
        <taxon>Sternorrhyncha</taxon>
        <taxon>Psylloidea</taxon>
        <taxon>Psyllidae</taxon>
        <taxon>Diaphorininae</taxon>
        <taxon>Diaphorina</taxon>
    </lineage>
</organism>
<dbReference type="InterPro" id="IPR003599">
    <property type="entry name" value="Ig_sub"/>
</dbReference>
<dbReference type="Proteomes" id="UP000079169">
    <property type="component" value="Unplaced"/>
</dbReference>
<dbReference type="InterPro" id="IPR013783">
    <property type="entry name" value="Ig-like_fold"/>
</dbReference>
<dbReference type="PANTHER" id="PTHR23279:SF6">
    <property type="entry name" value="DEFECTIVE PROBOSCIS EXTENSION RESPONSE 7, ISOFORM F"/>
    <property type="match status" value="1"/>
</dbReference>
<dbReference type="Gene3D" id="2.60.40.10">
    <property type="entry name" value="Immunoglobulins"/>
    <property type="match status" value="1"/>
</dbReference>
<dbReference type="PROSITE" id="PS50835">
    <property type="entry name" value="IG_LIKE"/>
    <property type="match status" value="1"/>
</dbReference>
<dbReference type="GeneID" id="103514672"/>
<dbReference type="GO" id="GO:0050808">
    <property type="term" value="P:synapse organization"/>
    <property type="evidence" value="ECO:0007669"/>
    <property type="project" value="TreeGrafter"/>
</dbReference>
<dbReference type="KEGG" id="dci:103514672"/>
<gene>
    <name evidence="3" type="primary">LOC103514672</name>
</gene>
<dbReference type="Pfam" id="PF00047">
    <property type="entry name" value="ig"/>
    <property type="match status" value="1"/>
</dbReference>
<dbReference type="GO" id="GO:0032589">
    <property type="term" value="C:neuron projection membrane"/>
    <property type="evidence" value="ECO:0007669"/>
    <property type="project" value="TreeGrafter"/>
</dbReference>
<dbReference type="InterPro" id="IPR036179">
    <property type="entry name" value="Ig-like_dom_sf"/>
</dbReference>
<feature type="domain" description="Ig-like" evidence="1">
    <location>
        <begin position="1"/>
        <end position="94"/>
    </location>
</feature>
<dbReference type="InterPro" id="IPR013151">
    <property type="entry name" value="Immunoglobulin_dom"/>
</dbReference>
<dbReference type="AlphaFoldDB" id="A0A1S3DAD2"/>
<name>A0A1S3DAD2_DIACI</name>
<dbReference type="SMART" id="SM00409">
    <property type="entry name" value="IG"/>
    <property type="match status" value="1"/>
</dbReference>
<dbReference type="RefSeq" id="XP_008477792.1">
    <property type="nucleotide sequence ID" value="XM_008479570.2"/>
</dbReference>
<evidence type="ECO:0000313" key="3">
    <source>
        <dbReference type="RefSeq" id="XP_008477792.1"/>
    </source>
</evidence>